<dbReference type="PANTHER" id="PTHR22916">
    <property type="entry name" value="GLYCOSYLTRANSFERASE"/>
    <property type="match status" value="1"/>
</dbReference>
<dbReference type="SUPFAM" id="SSF53448">
    <property type="entry name" value="Nucleotide-diphospho-sugar transferases"/>
    <property type="match status" value="1"/>
</dbReference>
<gene>
    <name evidence="2" type="ORF">ACFFK8_08325</name>
</gene>
<reference evidence="2 3" key="1">
    <citation type="submission" date="2024-09" db="EMBL/GenBank/DDBJ databases">
        <authorList>
            <person name="Sun Q."/>
            <person name="Mori K."/>
        </authorList>
    </citation>
    <scope>NUCLEOTIDE SEQUENCE [LARGE SCALE GENOMIC DNA]</scope>
    <source>
        <strain evidence="2 3">ATCC 51272</strain>
    </source>
</reference>
<evidence type="ECO:0000313" key="2">
    <source>
        <dbReference type="EMBL" id="MFB9897796.1"/>
    </source>
</evidence>
<dbReference type="GO" id="GO:0016757">
    <property type="term" value="F:glycosyltransferase activity"/>
    <property type="evidence" value="ECO:0007669"/>
    <property type="project" value="UniProtKB-KW"/>
</dbReference>
<evidence type="ECO:0000313" key="3">
    <source>
        <dbReference type="Proteomes" id="UP001589688"/>
    </source>
</evidence>
<dbReference type="EMBL" id="JBHLZF010000002">
    <property type="protein sequence ID" value="MFB9897796.1"/>
    <property type="molecule type" value="Genomic_DNA"/>
</dbReference>
<sequence length="252" mass="28721">MRVSIITVAYNSEATLADTMQSVLNQTYGDIEYIVVDGGSTDGSIAIIRSFEPAFDGRLRWQSEPDRGIYDAMNKGIRQATGDVVGILNSDDYFTSPQVVERLVAAFADGTPDAVYGDIHFVNVGNPGQCVRYYSSRLFRPCWLRFGFMPAHPSFYLRRDIYRQAGGYRLDYRIGADYEMMVRLFFKHHIKARYLPQDFVTMRTGGASTRNIGSRLTLIREDVRACRDNGVYTNTLMICTKFVYKLFGLLRR</sequence>
<comment type="caution">
    <text evidence="2">The sequence shown here is derived from an EMBL/GenBank/DDBJ whole genome shotgun (WGS) entry which is preliminary data.</text>
</comment>
<keyword evidence="2" id="KW-0328">Glycosyltransferase</keyword>
<dbReference type="PANTHER" id="PTHR22916:SF3">
    <property type="entry name" value="UDP-GLCNAC:BETAGAL BETA-1,3-N-ACETYLGLUCOSAMINYLTRANSFERASE-LIKE PROTEIN 1"/>
    <property type="match status" value="1"/>
</dbReference>
<dbReference type="InterPro" id="IPR029044">
    <property type="entry name" value="Nucleotide-diphossugar_trans"/>
</dbReference>
<accession>A0ABV5ZK76</accession>
<dbReference type="Proteomes" id="UP001589688">
    <property type="component" value="Unassembled WGS sequence"/>
</dbReference>
<dbReference type="CDD" id="cd06433">
    <property type="entry name" value="GT_2_WfgS_like"/>
    <property type="match status" value="1"/>
</dbReference>
<dbReference type="InterPro" id="IPR001173">
    <property type="entry name" value="Glyco_trans_2-like"/>
</dbReference>
<organism evidence="2 3">
    <name type="scientific">Hallella seregens ATCC 51272</name>
    <dbReference type="NCBI Taxonomy" id="1336250"/>
    <lineage>
        <taxon>Bacteria</taxon>
        <taxon>Pseudomonadati</taxon>
        <taxon>Bacteroidota</taxon>
        <taxon>Bacteroidia</taxon>
        <taxon>Bacteroidales</taxon>
        <taxon>Prevotellaceae</taxon>
        <taxon>Hallella</taxon>
    </lineage>
</organism>
<keyword evidence="3" id="KW-1185">Reference proteome</keyword>
<dbReference type="Gene3D" id="3.90.550.10">
    <property type="entry name" value="Spore Coat Polysaccharide Biosynthesis Protein SpsA, Chain A"/>
    <property type="match status" value="1"/>
</dbReference>
<dbReference type="EC" id="2.4.-.-" evidence="2"/>
<name>A0ABV5ZK76_9BACT</name>
<protein>
    <submittedName>
        <fullName evidence="2">Glycosyltransferase family 2 protein</fullName>
        <ecNumber evidence="2">2.4.-.-</ecNumber>
    </submittedName>
</protein>
<keyword evidence="2" id="KW-0808">Transferase</keyword>
<proteinExistence type="predicted"/>
<dbReference type="Pfam" id="PF00535">
    <property type="entry name" value="Glycos_transf_2"/>
    <property type="match status" value="1"/>
</dbReference>
<dbReference type="RefSeq" id="WP_005843911.1">
    <property type="nucleotide sequence ID" value="NZ_JADU01000001.1"/>
</dbReference>
<evidence type="ECO:0000259" key="1">
    <source>
        <dbReference type="Pfam" id="PF00535"/>
    </source>
</evidence>
<feature type="domain" description="Glycosyltransferase 2-like" evidence="1">
    <location>
        <begin position="4"/>
        <end position="126"/>
    </location>
</feature>